<evidence type="ECO:0000313" key="8">
    <source>
        <dbReference type="EMBL" id="KNB72881.1"/>
    </source>
</evidence>
<dbReference type="GO" id="GO:0005829">
    <property type="term" value="C:cytosol"/>
    <property type="evidence" value="ECO:0007669"/>
    <property type="project" value="TreeGrafter"/>
</dbReference>
<keyword evidence="4 5" id="KW-0067">ATP-binding</keyword>
<dbReference type="InterPro" id="IPR027417">
    <property type="entry name" value="P-loop_NTPase"/>
</dbReference>
<dbReference type="GO" id="GO:0000725">
    <property type="term" value="P:recombinational repair"/>
    <property type="evidence" value="ECO:0007669"/>
    <property type="project" value="TreeGrafter"/>
</dbReference>
<evidence type="ECO:0000256" key="1">
    <source>
        <dbReference type="ARBA" id="ARBA00022741"/>
    </source>
</evidence>
<dbReference type="InterPro" id="IPR014016">
    <property type="entry name" value="UvrD-like_ATP-bd"/>
</dbReference>
<dbReference type="InterPro" id="IPR000212">
    <property type="entry name" value="DNA_helicase_UvrD/REP"/>
</dbReference>
<feature type="binding site" evidence="5">
    <location>
        <begin position="215"/>
        <end position="222"/>
    </location>
    <ligand>
        <name>ATP</name>
        <dbReference type="ChEBI" id="CHEBI:30616"/>
    </ligand>
</feature>
<dbReference type="PATRIC" id="fig|54915.3.peg.1742"/>
<gene>
    <name evidence="7" type="primary">uvrD_2</name>
    <name evidence="8" type="ORF">ADS79_13690</name>
    <name evidence="7" type="ORF">BRE01_64730</name>
</gene>
<dbReference type="EMBL" id="BJON01000034">
    <property type="protein sequence ID" value="GED72771.1"/>
    <property type="molecule type" value="Genomic_DNA"/>
</dbReference>
<reference evidence="8" key="2">
    <citation type="submission" date="2015-07" db="EMBL/GenBank/DDBJ databases">
        <title>MeaNS - Measles Nucleotide Surveillance Program.</title>
        <authorList>
            <person name="Tran T."/>
            <person name="Druce J."/>
        </authorList>
    </citation>
    <scope>NUCLEOTIDE SEQUENCE</scope>
    <source>
        <strain evidence="8">DSM 9887</strain>
    </source>
</reference>
<dbReference type="InterPro" id="IPR027785">
    <property type="entry name" value="UvrD-like_helicase_C"/>
</dbReference>
<keyword evidence="2 5" id="KW-0378">Hydrolase</keyword>
<dbReference type="OrthoDB" id="9787585at2"/>
<dbReference type="GO" id="GO:0016787">
    <property type="term" value="F:hydrolase activity"/>
    <property type="evidence" value="ECO:0007669"/>
    <property type="project" value="UniProtKB-UniRule"/>
</dbReference>
<evidence type="ECO:0000259" key="6">
    <source>
        <dbReference type="PROSITE" id="PS51198"/>
    </source>
</evidence>
<dbReference type="GO" id="GO:0003677">
    <property type="term" value="F:DNA binding"/>
    <property type="evidence" value="ECO:0007669"/>
    <property type="project" value="InterPro"/>
</dbReference>
<proteinExistence type="predicted"/>
<evidence type="ECO:0000256" key="2">
    <source>
        <dbReference type="ARBA" id="ARBA00022801"/>
    </source>
</evidence>
<dbReference type="Proteomes" id="UP000319578">
    <property type="component" value="Unassembled WGS sequence"/>
</dbReference>
<evidence type="ECO:0000256" key="5">
    <source>
        <dbReference type="PROSITE-ProRule" id="PRU00560"/>
    </source>
</evidence>
<dbReference type="Pfam" id="PF00580">
    <property type="entry name" value="UvrD-helicase"/>
    <property type="match status" value="1"/>
</dbReference>
<dbReference type="PANTHER" id="PTHR11070">
    <property type="entry name" value="UVRD / RECB / PCRA DNA HELICASE FAMILY MEMBER"/>
    <property type="match status" value="1"/>
</dbReference>
<dbReference type="GO" id="GO:0005524">
    <property type="term" value="F:ATP binding"/>
    <property type="evidence" value="ECO:0007669"/>
    <property type="project" value="UniProtKB-UniRule"/>
</dbReference>
<evidence type="ECO:0000256" key="3">
    <source>
        <dbReference type="ARBA" id="ARBA00022806"/>
    </source>
</evidence>
<feature type="domain" description="UvrD-like helicase ATP-binding" evidence="6">
    <location>
        <begin position="194"/>
        <end position="577"/>
    </location>
</feature>
<dbReference type="RefSeq" id="WP_049738928.1">
    <property type="nucleotide sequence ID" value="NZ_BJON01000034.1"/>
</dbReference>
<dbReference type="GO" id="GO:0043138">
    <property type="term" value="F:3'-5' DNA helicase activity"/>
    <property type="evidence" value="ECO:0007669"/>
    <property type="project" value="TreeGrafter"/>
</dbReference>
<dbReference type="Gene3D" id="3.40.50.300">
    <property type="entry name" value="P-loop containing nucleotide triphosphate hydrolases"/>
    <property type="match status" value="3"/>
</dbReference>
<evidence type="ECO:0000256" key="4">
    <source>
        <dbReference type="ARBA" id="ARBA00022840"/>
    </source>
</evidence>
<comment type="caution">
    <text evidence="8">The sequence shown here is derived from an EMBL/GenBank/DDBJ whole genome shotgun (WGS) entry which is preliminary data.</text>
</comment>
<accession>A0A0K9YW35</accession>
<organism evidence="8 9">
    <name type="scientific">Brevibacillus reuszeri</name>
    <dbReference type="NCBI Taxonomy" id="54915"/>
    <lineage>
        <taxon>Bacteria</taxon>
        <taxon>Bacillati</taxon>
        <taxon>Bacillota</taxon>
        <taxon>Bacilli</taxon>
        <taxon>Bacillales</taxon>
        <taxon>Paenibacillaceae</taxon>
        <taxon>Brevibacillus</taxon>
    </lineage>
</organism>
<dbReference type="EMBL" id="LGIQ01000007">
    <property type="protein sequence ID" value="KNB72881.1"/>
    <property type="molecule type" value="Genomic_DNA"/>
</dbReference>
<dbReference type="AlphaFoldDB" id="A0A0K9YW35"/>
<dbReference type="PROSITE" id="PS51198">
    <property type="entry name" value="UVRD_HELICASE_ATP_BIND"/>
    <property type="match status" value="1"/>
</dbReference>
<dbReference type="PANTHER" id="PTHR11070:SF17">
    <property type="entry name" value="DNA HELICASE IV"/>
    <property type="match status" value="1"/>
</dbReference>
<dbReference type="SUPFAM" id="SSF52540">
    <property type="entry name" value="P-loop containing nucleoside triphosphate hydrolases"/>
    <property type="match status" value="1"/>
</dbReference>
<dbReference type="Pfam" id="PF13538">
    <property type="entry name" value="UvrD_C_2"/>
    <property type="match status" value="1"/>
</dbReference>
<keyword evidence="1 5" id="KW-0547">Nucleotide-binding</keyword>
<evidence type="ECO:0000313" key="9">
    <source>
        <dbReference type="Proteomes" id="UP000036834"/>
    </source>
</evidence>
<keyword evidence="3 5" id="KW-0347">Helicase</keyword>
<keyword evidence="10" id="KW-1185">Reference proteome</keyword>
<dbReference type="STRING" id="54915.ADS79_13690"/>
<name>A0A0K9YW35_9BACL</name>
<protein>
    <submittedName>
        <fullName evidence="7">DNA helicase</fullName>
    </submittedName>
    <submittedName>
        <fullName evidence="8">RNA helicase</fullName>
    </submittedName>
</protein>
<evidence type="ECO:0000313" key="7">
    <source>
        <dbReference type="EMBL" id="GED72771.1"/>
    </source>
</evidence>
<dbReference type="Proteomes" id="UP000036834">
    <property type="component" value="Unassembled WGS sequence"/>
</dbReference>
<evidence type="ECO:0000313" key="10">
    <source>
        <dbReference type="Proteomes" id="UP000319578"/>
    </source>
</evidence>
<reference evidence="9" key="1">
    <citation type="submission" date="2015-07" db="EMBL/GenBank/DDBJ databases">
        <title>Genome sequencing project for genomic taxonomy and phylogenomics of Bacillus-like bacteria.</title>
        <authorList>
            <person name="Liu B."/>
            <person name="Wang J."/>
            <person name="Zhu Y."/>
            <person name="Liu G."/>
            <person name="Chen Q."/>
            <person name="Chen Z."/>
            <person name="Lan J."/>
            <person name="Che J."/>
            <person name="Ge C."/>
            <person name="Shi H."/>
            <person name="Pan Z."/>
            <person name="Liu X."/>
        </authorList>
    </citation>
    <scope>NUCLEOTIDE SEQUENCE [LARGE SCALE GENOMIC DNA]</scope>
    <source>
        <strain evidence="9">DSM 9887</strain>
    </source>
</reference>
<reference evidence="7 10" key="3">
    <citation type="submission" date="2019-06" db="EMBL/GenBank/DDBJ databases">
        <title>Whole genome shotgun sequence of Brevibacillus reuszeri NBRC 15719.</title>
        <authorList>
            <person name="Hosoyama A."/>
            <person name="Uohara A."/>
            <person name="Ohji S."/>
            <person name="Ichikawa N."/>
        </authorList>
    </citation>
    <scope>NUCLEOTIDE SEQUENCE [LARGE SCALE GENOMIC DNA]</scope>
    <source>
        <strain evidence="7 10">NBRC 15719</strain>
    </source>
</reference>
<sequence>MSTQHREYEQEQHKLDETVAMIDAEITQLREDIREATDDYVKQVVNYNKAKDLRYLEDHGREKPYFGRVDFMKDEVYELDKVYIGKRGIVRSDTFDSVVVDWRAPIASLYYSGESKDAFYRMGREIVRGEVTLKRNFAIENGKITGIYDGAVKETINREMGDPDDFLQEGFIDEFLAANLNQANDSRLKDIVATIQSEQNDIIRAEKDKPLVVQGVAGSGKTTIALHRLSYLIYNYQDTMMSKKFMVFAPNRMFLAYISEVLPELGVDDVQQATFVDWAARLVKPLLPKGWRIVSPDKPLQLFFEESQDERQQEIARNRLRFKGSLDCRIALEGYIDYVIEKKIPFKKLSFQYNKTKQVFSISGDFIRQSFMEHFSNMPYHRRLDALRKHLKQEMNKQLFSHLREKKIDLDKTGLAKFEKMLEQILDTYLTSFPRLETFAAYREMISSEELLRKLVPEEVSDATIRDIVESSTTLLAEERIEAEDIAPLLYLHHLIEGMNKAEHFDHTVVDEAQDLSALEVAVIALATKRHSLTIVGDIAQGIHSYRGIHAWEELTQGIFTEHRPSYYTLSQSYRSTIEIMKCANEVLRLIQLPETVLAKPVLRQGEIPVLVTPASRSELYKGIARRVEEFTAEGFKTIAIVTKTIGASKKVFKSLQESIPEMTLLSSKDNQFPGGVTVMPAYLTKGLQFDVVFIVDVDLYQDNEWDAKLLYVAMTRPVHRLVLTHLQGSEMPLLRELPPELYQSEAN</sequence>